<accession>A0A0F9RSZ2</accession>
<dbReference type="InterPro" id="IPR007421">
    <property type="entry name" value="Schlafen_AlbA_2_dom"/>
</dbReference>
<sequence>MNVINKSLQDITEADLQYLIDEERIEKKVLEYKSELLGNSDSEKKEFLADIASFANALGGDIIYGVIENRKSGKPEKLQGIVIKNVDQEILRLDHIMRDGIEPNIPSSALNIKEFKLKNSRYILIIRINRSWLSPHRVSFKAWDRFYSRSTNGKYRLDMQELRDAFQNKKIDFKDYLRMVIVYNNDLKMNYLLEEPNGVKQQYGQFLANLPEEVKSKLLGNKKKLNIFLLEIAPYIIIRDIAIFFQSGWNIKINNLNKEMQYRIEILEALDDDTLTLDDIPILNQDSYIAEIQFDLENYLNWVGIPNFRVPKDLVISITRSNRAEVLMKFKHIYFIYSINFKLTTGGLYLITNHPQYNYLSEELKDYIFQEIGIEMKVKFVSDNRENNLLDNFISYTRNLRQIIEERFSYDYFLSKQANSIEYVMLKKLDKIIEIIRKKKRIKKYVRNLFSRKNEKIDFI</sequence>
<protein>
    <recommendedName>
        <fullName evidence="1">Schlafen AlbA-2 domain-containing protein</fullName>
    </recommendedName>
</protein>
<proteinExistence type="predicted"/>
<organism evidence="2">
    <name type="scientific">marine sediment metagenome</name>
    <dbReference type="NCBI Taxonomy" id="412755"/>
    <lineage>
        <taxon>unclassified sequences</taxon>
        <taxon>metagenomes</taxon>
        <taxon>ecological metagenomes</taxon>
    </lineage>
</organism>
<feature type="domain" description="Schlafen AlbA-2" evidence="1">
    <location>
        <begin position="26"/>
        <end position="157"/>
    </location>
</feature>
<dbReference type="AlphaFoldDB" id="A0A0F9RSZ2"/>
<comment type="caution">
    <text evidence="2">The sequence shown here is derived from an EMBL/GenBank/DDBJ whole genome shotgun (WGS) entry which is preliminary data.</text>
</comment>
<evidence type="ECO:0000259" key="1">
    <source>
        <dbReference type="Pfam" id="PF04326"/>
    </source>
</evidence>
<evidence type="ECO:0000313" key="2">
    <source>
        <dbReference type="EMBL" id="KKN52992.1"/>
    </source>
</evidence>
<gene>
    <name evidence="2" type="ORF">LCGC14_0606810</name>
</gene>
<dbReference type="Pfam" id="PF04326">
    <property type="entry name" value="SLFN_AlbA_2"/>
    <property type="match status" value="1"/>
</dbReference>
<name>A0A0F9RSZ2_9ZZZZ</name>
<dbReference type="Gene3D" id="3.30.950.30">
    <property type="entry name" value="Schlafen, AAA domain"/>
    <property type="match status" value="1"/>
</dbReference>
<reference evidence="2" key="1">
    <citation type="journal article" date="2015" name="Nature">
        <title>Complex archaea that bridge the gap between prokaryotes and eukaryotes.</title>
        <authorList>
            <person name="Spang A."/>
            <person name="Saw J.H."/>
            <person name="Jorgensen S.L."/>
            <person name="Zaremba-Niedzwiedzka K."/>
            <person name="Martijn J."/>
            <person name="Lind A.E."/>
            <person name="van Eijk R."/>
            <person name="Schleper C."/>
            <person name="Guy L."/>
            <person name="Ettema T.J."/>
        </authorList>
    </citation>
    <scope>NUCLEOTIDE SEQUENCE</scope>
</reference>
<dbReference type="InterPro" id="IPR038461">
    <property type="entry name" value="Schlafen_AlbA_2_dom_sf"/>
</dbReference>
<dbReference type="EMBL" id="LAZR01000994">
    <property type="protein sequence ID" value="KKN52992.1"/>
    <property type="molecule type" value="Genomic_DNA"/>
</dbReference>